<proteinExistence type="predicted"/>
<evidence type="ECO:0000313" key="1">
    <source>
        <dbReference type="EMBL" id="KKN86625.1"/>
    </source>
</evidence>
<comment type="caution">
    <text evidence="1">The sequence shown here is derived from an EMBL/GenBank/DDBJ whole genome shotgun (WGS) entry which is preliminary data.</text>
</comment>
<accession>A0A0F9U065</accession>
<reference evidence="1" key="1">
    <citation type="journal article" date="2015" name="Nature">
        <title>Complex archaea that bridge the gap between prokaryotes and eukaryotes.</title>
        <authorList>
            <person name="Spang A."/>
            <person name="Saw J.H."/>
            <person name="Jorgensen S.L."/>
            <person name="Zaremba-Niedzwiedzka K."/>
            <person name="Martijn J."/>
            <person name="Lind A.E."/>
            <person name="van Eijk R."/>
            <person name="Schleper C."/>
            <person name="Guy L."/>
            <person name="Ettema T.J."/>
        </authorList>
    </citation>
    <scope>NUCLEOTIDE SEQUENCE</scope>
</reference>
<sequence>MPRSKLKYDDIIRIKRFCASHPTRITVSEILNDLIKLYPRFYPTLLPGTPEYKIGEPDNYKTAIRKLLKKFEVEGYLKRQEERVYDPIGILQKERTRFIWYLPDKTPDIRVTIPFDEFKLMVRVVCETGKELDAIILIANSNILLGNKDLREWKVTLTEEVRIVLMQPEYSDTFEQTLKRLLDRLDNMFQEIKELQ</sequence>
<name>A0A0F9U065_9ZZZZ</name>
<dbReference type="EMBL" id="LAZR01000146">
    <property type="protein sequence ID" value="KKN86625.1"/>
    <property type="molecule type" value="Genomic_DNA"/>
</dbReference>
<gene>
    <name evidence="1" type="ORF">LCGC14_0268010</name>
</gene>
<protein>
    <submittedName>
        <fullName evidence="1">Uncharacterized protein</fullName>
    </submittedName>
</protein>
<dbReference type="AlphaFoldDB" id="A0A0F9U065"/>
<organism evidence="1">
    <name type="scientific">marine sediment metagenome</name>
    <dbReference type="NCBI Taxonomy" id="412755"/>
    <lineage>
        <taxon>unclassified sequences</taxon>
        <taxon>metagenomes</taxon>
        <taxon>ecological metagenomes</taxon>
    </lineage>
</organism>